<name>A0A1F5TM54_9BACT</name>
<dbReference type="SUPFAM" id="SSF53335">
    <property type="entry name" value="S-adenosyl-L-methionine-dependent methyltransferases"/>
    <property type="match status" value="1"/>
</dbReference>
<dbReference type="Proteomes" id="UP000177579">
    <property type="component" value="Unassembled WGS sequence"/>
</dbReference>
<reference evidence="2 3" key="1">
    <citation type="journal article" date="2016" name="Nat. Commun.">
        <title>Thousands of microbial genomes shed light on interconnected biogeochemical processes in an aquifer system.</title>
        <authorList>
            <person name="Anantharaman K."/>
            <person name="Brown C.T."/>
            <person name="Hug L.A."/>
            <person name="Sharon I."/>
            <person name="Castelle C.J."/>
            <person name="Probst A.J."/>
            <person name="Thomas B.C."/>
            <person name="Singh A."/>
            <person name="Wilkins M.J."/>
            <person name="Karaoz U."/>
            <person name="Brodie E.L."/>
            <person name="Williams K.H."/>
            <person name="Hubbard S.S."/>
            <person name="Banfield J.F."/>
        </authorList>
    </citation>
    <scope>NUCLEOTIDE SEQUENCE [LARGE SCALE GENOMIC DNA]</scope>
</reference>
<feature type="domain" description="Methyltransferase type 11" evidence="1">
    <location>
        <begin position="116"/>
        <end position="175"/>
    </location>
</feature>
<evidence type="ECO:0000313" key="2">
    <source>
        <dbReference type="EMBL" id="OGF39944.1"/>
    </source>
</evidence>
<comment type="caution">
    <text evidence="2">The sequence shown here is derived from an EMBL/GenBank/DDBJ whole genome shotgun (WGS) entry which is preliminary data.</text>
</comment>
<dbReference type="InterPro" id="IPR029063">
    <property type="entry name" value="SAM-dependent_MTases_sf"/>
</dbReference>
<evidence type="ECO:0000259" key="1">
    <source>
        <dbReference type="Pfam" id="PF08241"/>
    </source>
</evidence>
<organism evidence="2 3">
    <name type="scientific">Candidatus Falkowbacteria bacterium RIFOXYD2_FULL_34_120</name>
    <dbReference type="NCBI Taxonomy" id="1798007"/>
    <lineage>
        <taxon>Bacteria</taxon>
        <taxon>Candidatus Falkowiibacteriota</taxon>
    </lineage>
</organism>
<accession>A0A1F5TM54</accession>
<sequence>MKEVINKQNYYENYGFLDSDLNAMHDHLKSMGLPDDILEMVNEKESANILILGSATTQNLNGVSKIDKYFRPDKVEQDKVIIIDKNFYPLSKHKKDIDWIEGKDGWTNQPKSTPQFPYPKFELAQADMSQLPFADHKIDIVISDYTLNFLDDLNQVDKTFQEISSSLSENGIALISFRGNEKYPPGQDNQINNENDKQEHTLRGGVTVHYFPLTTYFNIAKKYNLEAIKTNSIGTDTFAVFIKKETKKN</sequence>
<dbReference type="InterPro" id="IPR013216">
    <property type="entry name" value="Methyltransf_11"/>
</dbReference>
<dbReference type="AlphaFoldDB" id="A0A1F5TM54"/>
<dbReference type="CDD" id="cd02440">
    <property type="entry name" value="AdoMet_MTases"/>
    <property type="match status" value="1"/>
</dbReference>
<proteinExistence type="predicted"/>
<dbReference type="GO" id="GO:0008757">
    <property type="term" value="F:S-adenosylmethionine-dependent methyltransferase activity"/>
    <property type="evidence" value="ECO:0007669"/>
    <property type="project" value="InterPro"/>
</dbReference>
<dbReference type="EMBL" id="MFGO01000039">
    <property type="protein sequence ID" value="OGF39944.1"/>
    <property type="molecule type" value="Genomic_DNA"/>
</dbReference>
<protein>
    <recommendedName>
        <fullName evidence="1">Methyltransferase type 11 domain-containing protein</fullName>
    </recommendedName>
</protein>
<dbReference type="Pfam" id="PF08241">
    <property type="entry name" value="Methyltransf_11"/>
    <property type="match status" value="1"/>
</dbReference>
<gene>
    <name evidence="2" type="ORF">A2531_01820</name>
</gene>
<evidence type="ECO:0000313" key="3">
    <source>
        <dbReference type="Proteomes" id="UP000177579"/>
    </source>
</evidence>
<dbReference type="Gene3D" id="3.40.50.150">
    <property type="entry name" value="Vaccinia Virus protein VP39"/>
    <property type="match status" value="1"/>
</dbReference>